<dbReference type="AlphaFoldDB" id="B1C6D9"/>
<accession>B1C6D9</accession>
<reference evidence="2" key="2">
    <citation type="submission" date="2013-08" db="EMBL/GenBank/DDBJ databases">
        <title>Draft genome sequence of Anaerofustis stercorihominis (DSM 17244).</title>
        <authorList>
            <person name="Sudarsanam P."/>
            <person name="Ley R."/>
            <person name="Guruge J."/>
            <person name="Turnbaugh P.J."/>
            <person name="Mahowald M."/>
            <person name="Liep D."/>
            <person name="Gordon J."/>
        </authorList>
    </citation>
    <scope>NUCLEOTIDE SEQUENCE</scope>
    <source>
        <strain evidence="2">DSM 17244</strain>
    </source>
</reference>
<feature type="region of interest" description="Disordered" evidence="1">
    <location>
        <begin position="1"/>
        <end position="39"/>
    </location>
</feature>
<evidence type="ECO:0000256" key="1">
    <source>
        <dbReference type="SAM" id="MobiDB-lite"/>
    </source>
</evidence>
<dbReference type="Proteomes" id="UP000005178">
    <property type="component" value="Unassembled WGS sequence"/>
</dbReference>
<proteinExistence type="predicted"/>
<protein>
    <submittedName>
        <fullName evidence="2">Uncharacterized protein</fullName>
    </submittedName>
</protein>
<name>B1C6D9_9FIRM</name>
<keyword evidence="3" id="KW-1185">Reference proteome</keyword>
<dbReference type="HOGENOM" id="CLU_3303836_0_0_9"/>
<dbReference type="EMBL" id="ABIL02000004">
    <property type="protein sequence ID" value="EDS73424.1"/>
    <property type="molecule type" value="Genomic_DNA"/>
</dbReference>
<evidence type="ECO:0000313" key="2">
    <source>
        <dbReference type="EMBL" id="EDS73424.1"/>
    </source>
</evidence>
<feature type="compositionally biased region" description="Polar residues" evidence="1">
    <location>
        <begin position="14"/>
        <end position="25"/>
    </location>
</feature>
<sequence length="39" mass="4074">MSGGGGDSEKSDHTSSNTADTNTKTEIPKITYTKLSVSK</sequence>
<comment type="caution">
    <text evidence="2">The sequence shown here is derived from an EMBL/GenBank/DDBJ whole genome shotgun (WGS) entry which is preliminary data.</text>
</comment>
<organism evidence="2 3">
    <name type="scientific">Anaerofustis stercorihominis DSM 17244</name>
    <dbReference type="NCBI Taxonomy" id="445971"/>
    <lineage>
        <taxon>Bacteria</taxon>
        <taxon>Bacillati</taxon>
        <taxon>Bacillota</taxon>
        <taxon>Clostridia</taxon>
        <taxon>Eubacteriales</taxon>
        <taxon>Eubacteriaceae</taxon>
        <taxon>Anaerofustis</taxon>
    </lineage>
</organism>
<reference evidence="2" key="1">
    <citation type="submission" date="2008-01" db="EMBL/GenBank/DDBJ databases">
        <authorList>
            <person name="Fulton L."/>
            <person name="Clifton S."/>
            <person name="Fulton B."/>
            <person name="Xu J."/>
            <person name="Minx P."/>
            <person name="Pepin K.H."/>
            <person name="Johnson M."/>
            <person name="Thiruvilangam P."/>
            <person name="Bhonagiri V."/>
            <person name="Nash W.E."/>
            <person name="Mardis E.R."/>
            <person name="Wilson R.K."/>
        </authorList>
    </citation>
    <scope>NUCLEOTIDE SEQUENCE [LARGE SCALE GENOMIC DNA]</scope>
    <source>
        <strain evidence="2">DSM 17244</strain>
    </source>
</reference>
<gene>
    <name evidence="2" type="ORF">ANASTE_00279</name>
</gene>
<evidence type="ECO:0000313" key="3">
    <source>
        <dbReference type="Proteomes" id="UP000005178"/>
    </source>
</evidence>